<dbReference type="SUPFAM" id="SSF48371">
    <property type="entry name" value="ARM repeat"/>
    <property type="match status" value="1"/>
</dbReference>
<evidence type="ECO:0000256" key="2">
    <source>
        <dbReference type="ARBA" id="ARBA00022737"/>
    </source>
</evidence>
<keyword evidence="2" id="KW-0677">Repeat</keyword>
<accession>A0AAW1QX51</accession>
<comment type="caution">
    <text evidence="6">The sequence shown here is derived from an EMBL/GenBank/DDBJ whole genome shotgun (WGS) entry which is preliminary data.</text>
</comment>
<evidence type="ECO:0000313" key="7">
    <source>
        <dbReference type="Proteomes" id="UP001438707"/>
    </source>
</evidence>
<gene>
    <name evidence="6" type="ORF">WJX74_010588</name>
</gene>
<dbReference type="Pfam" id="PF25782">
    <property type="entry name" value="TPR_CAND1"/>
    <property type="match status" value="1"/>
</dbReference>
<dbReference type="EMBL" id="JALJOS010000022">
    <property type="protein sequence ID" value="KAK9826075.1"/>
    <property type="molecule type" value="Genomic_DNA"/>
</dbReference>
<name>A0AAW1QX51_9CHLO</name>
<dbReference type="PANTHER" id="PTHR12696">
    <property type="entry name" value="TIP120"/>
    <property type="match status" value="1"/>
</dbReference>
<dbReference type="InterPro" id="IPR011989">
    <property type="entry name" value="ARM-like"/>
</dbReference>
<reference evidence="6 7" key="1">
    <citation type="journal article" date="2024" name="Nat. Commun.">
        <title>Phylogenomics reveals the evolutionary origins of lichenization in chlorophyte algae.</title>
        <authorList>
            <person name="Puginier C."/>
            <person name="Libourel C."/>
            <person name="Otte J."/>
            <person name="Skaloud P."/>
            <person name="Haon M."/>
            <person name="Grisel S."/>
            <person name="Petersen M."/>
            <person name="Berrin J.G."/>
            <person name="Delaux P.M."/>
            <person name="Dal Grande F."/>
            <person name="Keller J."/>
        </authorList>
    </citation>
    <scope>NUCLEOTIDE SEQUENCE [LARGE SCALE GENOMIC DNA]</scope>
    <source>
        <strain evidence="6 7">SAG 2145</strain>
    </source>
</reference>
<dbReference type="Pfam" id="PF08623">
    <property type="entry name" value="TIP120"/>
    <property type="match status" value="1"/>
</dbReference>
<dbReference type="Proteomes" id="UP001438707">
    <property type="component" value="Unassembled WGS sequence"/>
</dbReference>
<feature type="domain" description="TATA-binding protein interacting (TIP20)" evidence="5">
    <location>
        <begin position="1040"/>
        <end position="1201"/>
    </location>
</feature>
<dbReference type="InterPro" id="IPR039852">
    <property type="entry name" value="CAND1/CAND2"/>
</dbReference>
<keyword evidence="7" id="KW-1185">Reference proteome</keyword>
<protein>
    <recommendedName>
        <fullName evidence="5">TATA-binding protein interacting (TIP20) domain-containing protein</fullName>
    </recommendedName>
</protein>
<evidence type="ECO:0000256" key="1">
    <source>
        <dbReference type="ARBA" id="ARBA00007657"/>
    </source>
</evidence>
<dbReference type="Gene3D" id="1.25.10.10">
    <property type="entry name" value="Leucine-rich Repeat Variant"/>
    <property type="match status" value="1"/>
</dbReference>
<dbReference type="AlphaFoldDB" id="A0AAW1QX51"/>
<comment type="similarity">
    <text evidence="1">Belongs to the CAND family.</text>
</comment>
<feature type="region of interest" description="Disordered" evidence="4">
    <location>
        <begin position="316"/>
        <end position="342"/>
    </location>
</feature>
<evidence type="ECO:0000259" key="5">
    <source>
        <dbReference type="Pfam" id="PF08623"/>
    </source>
</evidence>
<evidence type="ECO:0000256" key="3">
    <source>
        <dbReference type="ARBA" id="ARBA00022786"/>
    </source>
</evidence>
<dbReference type="InterPro" id="IPR016024">
    <property type="entry name" value="ARM-type_fold"/>
</dbReference>
<proteinExistence type="inferred from homology"/>
<organism evidence="6 7">
    <name type="scientific">Apatococcus lobatus</name>
    <dbReference type="NCBI Taxonomy" id="904363"/>
    <lineage>
        <taxon>Eukaryota</taxon>
        <taxon>Viridiplantae</taxon>
        <taxon>Chlorophyta</taxon>
        <taxon>core chlorophytes</taxon>
        <taxon>Trebouxiophyceae</taxon>
        <taxon>Chlorellales</taxon>
        <taxon>Chlorellaceae</taxon>
        <taxon>Apatococcus</taxon>
    </lineage>
</organism>
<evidence type="ECO:0000313" key="6">
    <source>
        <dbReference type="EMBL" id="KAK9826075.1"/>
    </source>
</evidence>
<evidence type="ECO:0000256" key="4">
    <source>
        <dbReference type="SAM" id="MobiDB-lite"/>
    </source>
</evidence>
<dbReference type="InterPro" id="IPR013932">
    <property type="entry name" value="TATA-bd_TIP120"/>
</dbReference>
<dbReference type="GO" id="GO:0010265">
    <property type="term" value="P:SCF complex assembly"/>
    <property type="evidence" value="ECO:0007669"/>
    <property type="project" value="InterPro"/>
</dbReference>
<sequence>MSSAQALNLILDKIASKDKDFRWMATSDLHNELQKPGFKTDAEMERRLCSAVLMQLDDASGEISGLAVKCLGALANNVGEDKVKMLLSSLCDKLISGKKDSQRETASLGLKSVIGDLSVSNLASFTFTVPSLVLLKLKQGLQAKESQEVISECLDIMAEVLLRFGRSLKDEHLFLKDILLQYLADSRSVIRKKAVSCIATLSPYVPDEQLDNILGFLLDNLNNKSTKPELRQAFVHTLGLISPGTGWRISPWLDRAVPVVVRQCKSAAESDEELRDFCLQALEAFVLRAPQAARGHLKAILPLALEYLSFDPNFADDMEEDDEDQADDEDEMSDEGYSDDDDASWKVRRASSKCLSAIINSYPDLIDEVYPELSPPLLARFREREENVKMDIFNTYTDLLRQVANTSGSFEGSTSSSPVGMLRSDSQNISKAAARQLKEKSLKARSGILGLLKEFAAILPDQIPASLSQLIPGIQQALLDNSAVNSGLKIQALLFLRTAMARSAAEPWQSYLSQLSSALFKAVGERYYKIAAEALRACEQLIRIIRPDLSQPIAQQHLGPVQPLFQCVMQRLSGQDQDQEVKECAISCMASIIACLGDVLLPEVPQALRVLLDRLRNDITRLTAVKAITTVAHSPLPVDLNLVIEPVLTELTSFMRKANRPLKQASLSAMEALVARHGARKEQAAVQAMEAVSPIISETDLVLTALALRFCTTLLRQQRTLGPHVTQRILPQALALIKSPMLQGTALEAMQAFFAALVSLGVKEASAPKLIEAIVGSAKAESHAAKQAAAQCIAALAIAEGAAQVSVTVKIMLDILQGQRGDAGSRYLALLALGEVGRTTDLSGYDGVSQAVTGALEGSSLDELRTAASSALGGLAVGSTSAFLPFILQQIQAQAGKPKEQYLLLRSLNEVIVSFETSAQQQQHISDGQQDQIMQLLLANCEADEECRNMVAECLGHLALLNPQKLVPSLRSQTQAGSANLGIVVALAARYMVSEQPHPVDHLLQGSIGEFLQSMRSPDRHLRRAAVQLLSAAAHHKPQLVVAHLPGVMPVLYEQAKIDPSMVREVDLGPFKHKIDDGLELRKAAFECMGVLLDACPNRIDFSSHLRLLESGLQDHYDVKMPCHSLLAKMSQVAPGPVLAELDRLVEPLAKTLMAPVKSSAVKQEIDRNEDMIRSCLRAVDAVSRIHNIETNAAFKGFMTNTVSKGPLQAKLKTIKEERAEAEGTGLTQ</sequence>
<keyword evidence="3" id="KW-0833">Ubl conjugation pathway</keyword>